<evidence type="ECO:0000256" key="1">
    <source>
        <dbReference type="SAM" id="MobiDB-lite"/>
    </source>
</evidence>
<keyword evidence="3" id="KW-1185">Reference proteome</keyword>
<feature type="compositionally biased region" description="Low complexity" evidence="1">
    <location>
        <begin position="119"/>
        <end position="130"/>
    </location>
</feature>
<feature type="region of interest" description="Disordered" evidence="1">
    <location>
        <begin position="64"/>
        <end position="173"/>
    </location>
</feature>
<gene>
    <name evidence="2" type="ORF">QQZ08_000973</name>
</gene>
<dbReference type="InterPro" id="IPR036322">
    <property type="entry name" value="WD40_repeat_dom_sf"/>
</dbReference>
<dbReference type="SUPFAM" id="SSF50978">
    <property type="entry name" value="WD40 repeat-like"/>
    <property type="match status" value="1"/>
</dbReference>
<dbReference type="InterPro" id="IPR015943">
    <property type="entry name" value="WD40/YVTN_repeat-like_dom_sf"/>
</dbReference>
<evidence type="ECO:0000313" key="3">
    <source>
        <dbReference type="Proteomes" id="UP001498421"/>
    </source>
</evidence>
<reference evidence="2 3" key="1">
    <citation type="journal article" date="2025" name="Microbiol. Resour. Announc.">
        <title>Draft genome sequences for Neonectria magnoliae and Neonectria punicea, canker pathogens of Liriodendron tulipifera and Acer saccharum in West Virginia.</title>
        <authorList>
            <person name="Petronek H.M."/>
            <person name="Kasson M.T."/>
            <person name="Metheny A.M."/>
            <person name="Stauder C.M."/>
            <person name="Lovett B."/>
            <person name="Lynch S.C."/>
            <person name="Garnas J.R."/>
            <person name="Kasson L.R."/>
            <person name="Stajich J.E."/>
        </authorList>
    </citation>
    <scope>NUCLEOTIDE SEQUENCE [LARGE SCALE GENOMIC DNA]</scope>
    <source>
        <strain evidence="2 3">NRRL 64651</strain>
    </source>
</reference>
<dbReference type="EMBL" id="JAZAVK010000005">
    <property type="protein sequence ID" value="KAK7432411.1"/>
    <property type="molecule type" value="Genomic_DNA"/>
</dbReference>
<evidence type="ECO:0000313" key="2">
    <source>
        <dbReference type="EMBL" id="KAK7432411.1"/>
    </source>
</evidence>
<proteinExistence type="predicted"/>
<comment type="caution">
    <text evidence="2">The sequence shown here is derived from an EMBL/GenBank/DDBJ whole genome shotgun (WGS) entry which is preliminary data.</text>
</comment>
<organism evidence="2 3">
    <name type="scientific">Neonectria magnoliae</name>
    <dbReference type="NCBI Taxonomy" id="2732573"/>
    <lineage>
        <taxon>Eukaryota</taxon>
        <taxon>Fungi</taxon>
        <taxon>Dikarya</taxon>
        <taxon>Ascomycota</taxon>
        <taxon>Pezizomycotina</taxon>
        <taxon>Sordariomycetes</taxon>
        <taxon>Hypocreomycetidae</taxon>
        <taxon>Hypocreales</taxon>
        <taxon>Nectriaceae</taxon>
        <taxon>Neonectria</taxon>
    </lineage>
</organism>
<protein>
    <recommendedName>
        <fullName evidence="4">WD40 repeat-like protein</fullName>
    </recommendedName>
</protein>
<accession>A0ABR1IGW7</accession>
<name>A0ABR1IGW7_9HYPO</name>
<dbReference type="Proteomes" id="UP001498421">
    <property type="component" value="Unassembled WGS sequence"/>
</dbReference>
<feature type="compositionally biased region" description="Pro residues" evidence="1">
    <location>
        <begin position="103"/>
        <end position="117"/>
    </location>
</feature>
<sequence length="569" mass="62872">MEPSRDKTAFRGEGAFQDEEGRAIGALLTSFPTPSSGSIKHSVPAQDAFDFGTLDKDDSFLYHALSPETRPRTSGQPTVQRESRASQRRSSNASSHVSGRSIYPPPSKPLPPLPPPKASQRVSSQDSFSSLKTRHFSQSSRATSAPDSASARSPVQTRHPSYPPPEIPNEAKTAKSPITVICLATFQSEKKKKNAIHFLDLSTTSSILASKHGKNVIRIWSVWEGVVQSTLKFSAYTEAQARSREYLIRSHAILSEASGLIAIATRFGRSIDIWRWTDRQCLQSIDYADRWAACQFESYETGRGTLAVYHGQDSTIDVYTVAQGKKPFSKMRTIDLRRADLPFTLQYPELALSATSPMLVAAAGPRQTRAGHPPPEEETLLVAWEIRDKGDLSSLPYKVARPWQHKELDTALPCELATYGSFVVSIWIPASYRVVPMTNAQGTESFHLSPAAVPFRYVLVWDLVSNSTRTFKIPNTASCISPDCRLVAYCEANRNNMGGRGCLAILDVITGKEIWCWPDRDTIAVDSGPKTGFEQFERLDRVTQLTFSADGKFLVLGDSDGQSCIYKIV</sequence>
<dbReference type="Gene3D" id="2.130.10.10">
    <property type="entry name" value="YVTN repeat-like/Quinoprotein amine dehydrogenase"/>
    <property type="match status" value="2"/>
</dbReference>
<feature type="compositionally biased region" description="Low complexity" evidence="1">
    <location>
        <begin position="88"/>
        <end position="101"/>
    </location>
</feature>
<evidence type="ECO:0008006" key="4">
    <source>
        <dbReference type="Google" id="ProtNLM"/>
    </source>
</evidence>
<feature type="compositionally biased region" description="Polar residues" evidence="1">
    <location>
        <begin position="136"/>
        <end position="159"/>
    </location>
</feature>